<dbReference type="RefSeq" id="WP_131757220.1">
    <property type="nucleotide sequence ID" value="NZ_CAACUY010000027.1"/>
</dbReference>
<accession>A0ABW2XFB6</accession>
<dbReference type="Pfam" id="PF13569">
    <property type="entry name" value="DUF4132"/>
    <property type="match status" value="1"/>
</dbReference>
<dbReference type="EMBL" id="JBHTGP010000002">
    <property type="protein sequence ID" value="MFD0683392.1"/>
    <property type="molecule type" value="Genomic_DNA"/>
</dbReference>
<dbReference type="Proteomes" id="UP001597063">
    <property type="component" value="Unassembled WGS sequence"/>
</dbReference>
<comment type="caution">
    <text evidence="2">The sequence shown here is derived from an EMBL/GenBank/DDBJ whole genome shotgun (WGS) entry which is preliminary data.</text>
</comment>
<gene>
    <name evidence="2" type="ORF">ACFQZM_02690</name>
</gene>
<proteinExistence type="predicted"/>
<evidence type="ECO:0000313" key="3">
    <source>
        <dbReference type="Proteomes" id="UP001597063"/>
    </source>
</evidence>
<evidence type="ECO:0000259" key="1">
    <source>
        <dbReference type="Pfam" id="PF13569"/>
    </source>
</evidence>
<evidence type="ECO:0000313" key="2">
    <source>
        <dbReference type="EMBL" id="MFD0683392.1"/>
    </source>
</evidence>
<organism evidence="2 3">
    <name type="scientific">Actinomadura fibrosa</name>
    <dbReference type="NCBI Taxonomy" id="111802"/>
    <lineage>
        <taxon>Bacteria</taxon>
        <taxon>Bacillati</taxon>
        <taxon>Actinomycetota</taxon>
        <taxon>Actinomycetes</taxon>
        <taxon>Streptosporangiales</taxon>
        <taxon>Thermomonosporaceae</taxon>
        <taxon>Actinomadura</taxon>
    </lineage>
</organism>
<sequence length="722" mass="78172">MTAIPDVLLSPPWAGIKKTKKQPEDLVPGLLPPADRVLAWKPGERDAWAATRASVAFDDAALDRVLRQYRAGASGDHRWLAALFAQGPEDAVRPFVASWRPESWDLADALRPVVARFGVLARDAALHAAEYERTRTGAILLPFLDADVVRLIAHWACRVPTMAALTSAYLERHGVAAVPFLVPDALARPTAPRTNAAHVLRIIAASEGPDAVVGAARVHGDEAAAAIGRLLAADLRKDVQAPPPLPVWADPSTLPPVPLRGGRDVLPPDAVRALVLLLAMTKAPDAYPAASGWLDEAVAACEPGAVAELAWALFTRWLDAGRPSTHNWALRVLARVGDDETARRLGPVVRACPGWSKFARAAAGLETLAAIGTTTALLQVAGVARSKDKPLRERAHAMIGELARERGLTAERLTDRLVPDFSLDADGSMVLDYGPRRFTVGFDEQLKPYVRDDKGKPRKALPKPGARDDAARAEAARARYDALRKDVRTVAADRVHRLETAMVTGERWTAAEFRAHFAEHPLLWHLARRVVWQTWDATGSPSAFRVAEDRTLADVHDAPLDFPDAADVGVAHPLRLGDDLKAWAELFADYEILQPFPQLARPVHTLTDEERAGTRLERFEGATVPFGAVLGLTRRGWDRGPIGDGGIGTTIVRRVGDDRYVVVELDPGIVAGQPNLSGEQRLTRVHASRVRDGHGPAGPPLGEVDAVLMSEILADLNALKER</sequence>
<reference evidence="3" key="1">
    <citation type="journal article" date="2019" name="Int. J. Syst. Evol. Microbiol.">
        <title>The Global Catalogue of Microorganisms (GCM) 10K type strain sequencing project: providing services to taxonomists for standard genome sequencing and annotation.</title>
        <authorList>
            <consortium name="The Broad Institute Genomics Platform"/>
            <consortium name="The Broad Institute Genome Sequencing Center for Infectious Disease"/>
            <person name="Wu L."/>
            <person name="Ma J."/>
        </authorList>
    </citation>
    <scope>NUCLEOTIDE SEQUENCE [LARGE SCALE GENOMIC DNA]</scope>
    <source>
        <strain evidence="3">JCM 9371</strain>
    </source>
</reference>
<keyword evidence="3" id="KW-1185">Reference proteome</keyword>
<dbReference type="InterPro" id="IPR025406">
    <property type="entry name" value="DUF4132"/>
</dbReference>
<name>A0ABW2XFB6_9ACTN</name>
<feature type="domain" description="DUF4132" evidence="1">
    <location>
        <begin position="455"/>
        <end position="637"/>
    </location>
</feature>
<protein>
    <submittedName>
        <fullName evidence="2">DUF4132 domain-containing protein</fullName>
    </submittedName>
</protein>